<comment type="caution">
    <text evidence="2">The sequence shown here is derived from an EMBL/GenBank/DDBJ whole genome shotgun (WGS) entry which is preliminary data.</text>
</comment>
<dbReference type="GO" id="GO:0016787">
    <property type="term" value="F:hydrolase activity"/>
    <property type="evidence" value="ECO:0007669"/>
    <property type="project" value="UniProtKB-KW"/>
</dbReference>
<dbReference type="Proteomes" id="UP000291613">
    <property type="component" value="Unassembled WGS sequence"/>
</dbReference>
<sequence length="319" mass="34038">MRPVLWSVVAALALVGALAFVGVVQAARKAPIEETGRYVAVKGGRLYVVELGPADRAPSGPPLLLLHGASGNLGDPREAIGRRLALRHRVILVDRPGHGRSDRLGGREMASPARQGDAIAEALDQMKVGRTVVVGHSWSGALATNLALDHPDHVAGLVLLSPATHPWPGGVAWYNSAAATPGLGLLFAATVAAPIGLVTFDKAIEGVFAPQKPPPNYAERTQSKLLLRPAEFQANAQDLADLKPFLQRQAPRYGSIRVPTTIITSDKDNIVSPELHSKALHRQVRGSRLVVLKDAGHMPHWTETNRVIAEIEAVEARAH</sequence>
<keyword evidence="3" id="KW-1185">Reference proteome</keyword>
<evidence type="ECO:0000313" key="2">
    <source>
        <dbReference type="EMBL" id="TBN51867.1"/>
    </source>
</evidence>
<dbReference type="OrthoDB" id="9815441at2"/>
<dbReference type="InterPro" id="IPR050266">
    <property type="entry name" value="AB_hydrolase_sf"/>
</dbReference>
<dbReference type="Gene3D" id="3.40.50.1820">
    <property type="entry name" value="alpha/beta hydrolase"/>
    <property type="match status" value="1"/>
</dbReference>
<dbReference type="PANTHER" id="PTHR43798">
    <property type="entry name" value="MONOACYLGLYCEROL LIPASE"/>
    <property type="match status" value="1"/>
</dbReference>
<evidence type="ECO:0000313" key="3">
    <source>
        <dbReference type="Proteomes" id="UP000291613"/>
    </source>
</evidence>
<accession>A0A4Q9GFW1</accession>
<dbReference type="PRINTS" id="PR00412">
    <property type="entry name" value="EPOXHYDRLASE"/>
</dbReference>
<dbReference type="EMBL" id="SIUB01000006">
    <property type="protein sequence ID" value="TBN51867.1"/>
    <property type="molecule type" value="Genomic_DNA"/>
</dbReference>
<protein>
    <submittedName>
        <fullName evidence="2">Alpha/beta hydrolase</fullName>
    </submittedName>
</protein>
<dbReference type="InterPro" id="IPR000639">
    <property type="entry name" value="Epox_hydrolase-like"/>
</dbReference>
<reference evidence="2 3" key="1">
    <citation type="submission" date="2019-02" db="EMBL/GenBank/DDBJ databases">
        <title>Hansschlegelia quercus sp. nov., a novel methylotrophic bacterium from buds of oak (Quercus robur L.).</title>
        <authorList>
            <person name="Agafonova N.V."/>
            <person name="Kaparullina E.N."/>
            <person name="Grouzdev D.S."/>
            <person name="Doronina N.V."/>
        </authorList>
    </citation>
    <scope>NUCLEOTIDE SEQUENCE [LARGE SCALE GENOMIC DNA]</scope>
    <source>
        <strain evidence="2 3">Dub</strain>
    </source>
</reference>
<gene>
    <name evidence="2" type="ORF">EYR15_13305</name>
</gene>
<evidence type="ECO:0000259" key="1">
    <source>
        <dbReference type="Pfam" id="PF00561"/>
    </source>
</evidence>
<dbReference type="InterPro" id="IPR029058">
    <property type="entry name" value="AB_hydrolase_fold"/>
</dbReference>
<dbReference type="InterPro" id="IPR000073">
    <property type="entry name" value="AB_hydrolase_1"/>
</dbReference>
<dbReference type="RefSeq" id="WP_131004030.1">
    <property type="nucleotide sequence ID" value="NZ_JBHSZR010000001.1"/>
</dbReference>
<organism evidence="2 3">
    <name type="scientific">Hansschlegelia quercus</name>
    <dbReference type="NCBI Taxonomy" id="2528245"/>
    <lineage>
        <taxon>Bacteria</taxon>
        <taxon>Pseudomonadati</taxon>
        <taxon>Pseudomonadota</taxon>
        <taxon>Alphaproteobacteria</taxon>
        <taxon>Hyphomicrobiales</taxon>
        <taxon>Methylopilaceae</taxon>
        <taxon>Hansschlegelia</taxon>
    </lineage>
</organism>
<dbReference type="PRINTS" id="PR00111">
    <property type="entry name" value="ABHYDROLASE"/>
</dbReference>
<feature type="domain" description="AB hydrolase-1" evidence="1">
    <location>
        <begin position="61"/>
        <end position="303"/>
    </location>
</feature>
<name>A0A4Q9GFW1_9HYPH</name>
<proteinExistence type="predicted"/>
<dbReference type="Pfam" id="PF00561">
    <property type="entry name" value="Abhydrolase_1"/>
    <property type="match status" value="1"/>
</dbReference>
<dbReference type="AlphaFoldDB" id="A0A4Q9GFW1"/>
<keyword evidence="2" id="KW-0378">Hydrolase</keyword>
<dbReference type="SUPFAM" id="SSF53474">
    <property type="entry name" value="alpha/beta-Hydrolases"/>
    <property type="match status" value="1"/>
</dbReference>